<evidence type="ECO:0000256" key="2">
    <source>
        <dbReference type="SAM" id="SignalP"/>
    </source>
</evidence>
<feature type="region of interest" description="Disordered" evidence="1">
    <location>
        <begin position="93"/>
        <end position="116"/>
    </location>
</feature>
<dbReference type="Gene3D" id="1.10.238.10">
    <property type="entry name" value="EF-hand"/>
    <property type="match status" value="1"/>
</dbReference>
<dbReference type="Pfam" id="PF13202">
    <property type="entry name" value="EF-hand_5"/>
    <property type="match status" value="2"/>
</dbReference>
<sequence>MLSAVLLLVLLQAAATQAANPESRFGREIKMDVQLDAAFLAAADTNHDGALDLNEFTAEFDRRIDAMIAGDVEAQRKIKPADRAKMREGMIAPGFRGMDKNSDGLLTKDEVKSFSR</sequence>
<organism evidence="4 5">
    <name type="scientific">Sphingomonas citri</name>
    <dbReference type="NCBI Taxonomy" id="2862499"/>
    <lineage>
        <taxon>Bacteria</taxon>
        <taxon>Pseudomonadati</taxon>
        <taxon>Pseudomonadota</taxon>
        <taxon>Alphaproteobacteria</taxon>
        <taxon>Sphingomonadales</taxon>
        <taxon>Sphingomonadaceae</taxon>
        <taxon>Sphingomonas</taxon>
    </lineage>
</organism>
<gene>
    <name evidence="4" type="ORF">KZ820_06935</name>
</gene>
<accession>A0ABS7BLJ5</accession>
<dbReference type="InterPro" id="IPR018247">
    <property type="entry name" value="EF_Hand_1_Ca_BS"/>
</dbReference>
<feature type="signal peptide" evidence="2">
    <location>
        <begin position="1"/>
        <end position="18"/>
    </location>
</feature>
<evidence type="ECO:0000313" key="5">
    <source>
        <dbReference type="Proteomes" id="UP000759103"/>
    </source>
</evidence>
<feature type="domain" description="EF-hand" evidence="3">
    <location>
        <begin position="95"/>
        <end position="114"/>
    </location>
</feature>
<name>A0ABS7BLJ5_9SPHN</name>
<dbReference type="InterPro" id="IPR011992">
    <property type="entry name" value="EF-hand-dom_pair"/>
</dbReference>
<keyword evidence="5" id="KW-1185">Reference proteome</keyword>
<dbReference type="RefSeq" id="WP_219747823.1">
    <property type="nucleotide sequence ID" value="NZ_JAHXZN010000001.1"/>
</dbReference>
<dbReference type="InterPro" id="IPR002048">
    <property type="entry name" value="EF_hand_dom"/>
</dbReference>
<feature type="chain" id="PRO_5046150977" description="EF-hand domain-containing protein" evidence="2">
    <location>
        <begin position="19"/>
        <end position="116"/>
    </location>
</feature>
<dbReference type="PROSITE" id="PS00018">
    <property type="entry name" value="EF_HAND_1"/>
    <property type="match status" value="2"/>
</dbReference>
<feature type="compositionally biased region" description="Basic and acidic residues" evidence="1">
    <location>
        <begin position="97"/>
        <end position="116"/>
    </location>
</feature>
<feature type="domain" description="EF-hand" evidence="3">
    <location>
        <begin position="39"/>
        <end position="57"/>
    </location>
</feature>
<keyword evidence="2" id="KW-0732">Signal</keyword>
<proteinExistence type="predicted"/>
<dbReference type="SUPFAM" id="SSF47473">
    <property type="entry name" value="EF-hand"/>
    <property type="match status" value="1"/>
</dbReference>
<evidence type="ECO:0000259" key="3">
    <source>
        <dbReference type="Pfam" id="PF13202"/>
    </source>
</evidence>
<dbReference type="Proteomes" id="UP000759103">
    <property type="component" value="Unassembled WGS sequence"/>
</dbReference>
<dbReference type="EMBL" id="JAHXZN010000001">
    <property type="protein sequence ID" value="MBW6530466.1"/>
    <property type="molecule type" value="Genomic_DNA"/>
</dbReference>
<protein>
    <recommendedName>
        <fullName evidence="3">EF-hand domain-containing protein</fullName>
    </recommendedName>
</protein>
<evidence type="ECO:0000313" key="4">
    <source>
        <dbReference type="EMBL" id="MBW6530466.1"/>
    </source>
</evidence>
<evidence type="ECO:0000256" key="1">
    <source>
        <dbReference type="SAM" id="MobiDB-lite"/>
    </source>
</evidence>
<reference evidence="4 5" key="1">
    <citation type="submission" date="2021-07" db="EMBL/GenBank/DDBJ databases">
        <title>Sphingomonas sp.</title>
        <authorList>
            <person name="Feng G."/>
            <person name="Li J."/>
            <person name="Pan M."/>
        </authorList>
    </citation>
    <scope>NUCLEOTIDE SEQUENCE [LARGE SCALE GENOMIC DNA]</scope>
    <source>
        <strain evidence="4 5">RRHST34</strain>
    </source>
</reference>
<comment type="caution">
    <text evidence="4">The sequence shown here is derived from an EMBL/GenBank/DDBJ whole genome shotgun (WGS) entry which is preliminary data.</text>
</comment>